<evidence type="ECO:0000313" key="15">
    <source>
        <dbReference type="Proteomes" id="UP000593565"/>
    </source>
</evidence>
<keyword evidence="10 12" id="KW-0472">Membrane</keyword>
<proteinExistence type="inferred from homology"/>
<keyword evidence="9" id="KW-0443">Lipid metabolism</keyword>
<dbReference type="InterPro" id="IPR025749">
    <property type="entry name" value="Sphingomyelin_synth-like_dom"/>
</dbReference>
<dbReference type="GO" id="GO:0016301">
    <property type="term" value="F:kinase activity"/>
    <property type="evidence" value="ECO:0007669"/>
    <property type="project" value="UniProtKB-KW"/>
</dbReference>
<keyword evidence="5 12" id="KW-0812">Transmembrane</keyword>
<feature type="domain" description="Sphingomyelin synthase-like" evidence="13">
    <location>
        <begin position="83"/>
        <end position="155"/>
    </location>
</feature>
<dbReference type="Proteomes" id="UP000593565">
    <property type="component" value="Unassembled WGS sequence"/>
</dbReference>
<keyword evidence="4" id="KW-0808">Transferase</keyword>
<dbReference type="AlphaFoldDB" id="A0A7J6ASK2"/>
<dbReference type="InterPro" id="IPR045221">
    <property type="entry name" value="Sphingomyelin_synth-like"/>
</dbReference>
<comment type="catalytic activity">
    <reaction evidence="11">
        <text>an N-acylsphing-4-enine + a 1,2-diacyl-sn-glycero-3-phosphoethanolamine = an N-acylsphing-4-enine 1-phosphoethanolamine + a 1,2-diacyl-sn-glycerol</text>
        <dbReference type="Rhea" id="RHEA:36079"/>
        <dbReference type="ChEBI" id="CHEBI:17815"/>
        <dbReference type="ChEBI" id="CHEBI:52639"/>
        <dbReference type="ChEBI" id="CHEBI:64612"/>
        <dbReference type="ChEBI" id="CHEBI:73203"/>
    </reaction>
    <physiologicalReaction direction="left-to-right" evidence="11">
        <dbReference type="Rhea" id="RHEA:36080"/>
    </physiologicalReaction>
</comment>
<evidence type="ECO:0000259" key="13">
    <source>
        <dbReference type="Pfam" id="PF14360"/>
    </source>
</evidence>
<evidence type="ECO:0000256" key="12">
    <source>
        <dbReference type="SAM" id="Phobius"/>
    </source>
</evidence>
<dbReference type="GO" id="GO:0033188">
    <property type="term" value="F:sphingomyelin synthase activity"/>
    <property type="evidence" value="ECO:0007669"/>
    <property type="project" value="TreeGrafter"/>
</dbReference>
<dbReference type="GO" id="GO:0006686">
    <property type="term" value="P:sphingomyelin biosynthetic process"/>
    <property type="evidence" value="ECO:0007669"/>
    <property type="project" value="TreeGrafter"/>
</dbReference>
<keyword evidence="7" id="KW-0746">Sphingolipid metabolism</keyword>
<keyword evidence="6" id="KW-0418">Kinase</keyword>
<evidence type="ECO:0000256" key="8">
    <source>
        <dbReference type="ARBA" id="ARBA00022989"/>
    </source>
</evidence>
<protein>
    <recommendedName>
        <fullName evidence="13">Sphingomyelin synthase-like domain-containing protein</fullName>
    </recommendedName>
</protein>
<accession>A0A7J6ASK2</accession>
<evidence type="ECO:0000313" key="14">
    <source>
        <dbReference type="EMBL" id="KAF4084498.1"/>
    </source>
</evidence>
<evidence type="ECO:0000256" key="5">
    <source>
        <dbReference type="ARBA" id="ARBA00022692"/>
    </source>
</evidence>
<comment type="caution">
    <text evidence="14">The sequence shown here is derived from an EMBL/GenBank/DDBJ whole genome shotgun (WGS) entry which is preliminary data.</text>
</comment>
<evidence type="ECO:0000256" key="9">
    <source>
        <dbReference type="ARBA" id="ARBA00023098"/>
    </source>
</evidence>
<dbReference type="GO" id="GO:0000139">
    <property type="term" value="C:Golgi membrane"/>
    <property type="evidence" value="ECO:0007669"/>
    <property type="project" value="TreeGrafter"/>
</dbReference>
<evidence type="ECO:0000256" key="7">
    <source>
        <dbReference type="ARBA" id="ARBA00022919"/>
    </source>
</evidence>
<dbReference type="PANTHER" id="PTHR21290:SF28">
    <property type="entry name" value="PHOSPHATIDYLCHOLINE:CERAMIDE CHOLINEPHOSPHOTRANSFERASE 1"/>
    <property type="match status" value="1"/>
</dbReference>
<dbReference type="GO" id="GO:0005789">
    <property type="term" value="C:endoplasmic reticulum membrane"/>
    <property type="evidence" value="ECO:0007669"/>
    <property type="project" value="TreeGrafter"/>
</dbReference>
<organism evidence="14 15">
    <name type="scientific">Ameiurus melas</name>
    <name type="common">Black bullhead</name>
    <name type="synonym">Silurus melas</name>
    <dbReference type="NCBI Taxonomy" id="219545"/>
    <lineage>
        <taxon>Eukaryota</taxon>
        <taxon>Metazoa</taxon>
        <taxon>Chordata</taxon>
        <taxon>Craniata</taxon>
        <taxon>Vertebrata</taxon>
        <taxon>Euteleostomi</taxon>
        <taxon>Actinopterygii</taxon>
        <taxon>Neopterygii</taxon>
        <taxon>Teleostei</taxon>
        <taxon>Ostariophysi</taxon>
        <taxon>Siluriformes</taxon>
        <taxon>Ictaluridae</taxon>
        <taxon>Ameiurus</taxon>
    </lineage>
</organism>
<feature type="transmembrane region" description="Helical" evidence="12">
    <location>
        <begin position="111"/>
        <end position="131"/>
    </location>
</feature>
<comment type="subcellular location">
    <subcellularLocation>
        <location evidence="2">Endomembrane system</location>
    </subcellularLocation>
    <subcellularLocation>
        <location evidence="1">Membrane</location>
        <topology evidence="1">Multi-pass membrane protein</topology>
    </subcellularLocation>
</comment>
<feature type="transmembrane region" description="Helical" evidence="12">
    <location>
        <begin position="21"/>
        <end position="39"/>
    </location>
</feature>
<evidence type="ECO:0000256" key="3">
    <source>
        <dbReference type="ARBA" id="ARBA00005441"/>
    </source>
</evidence>
<dbReference type="PANTHER" id="PTHR21290">
    <property type="entry name" value="SPHINGOMYELIN SYNTHETASE"/>
    <property type="match status" value="1"/>
</dbReference>
<keyword evidence="15" id="KW-1185">Reference proteome</keyword>
<dbReference type="GO" id="GO:0005886">
    <property type="term" value="C:plasma membrane"/>
    <property type="evidence" value="ECO:0007669"/>
    <property type="project" value="TreeGrafter"/>
</dbReference>
<keyword evidence="8 12" id="KW-1133">Transmembrane helix</keyword>
<dbReference type="Pfam" id="PF14360">
    <property type="entry name" value="PAP2_C"/>
    <property type="match status" value="1"/>
</dbReference>
<comment type="similarity">
    <text evidence="3">Belongs to the sphingomyelin synthase family.</text>
</comment>
<feature type="transmembrane region" description="Helical" evidence="12">
    <location>
        <begin position="86"/>
        <end position="102"/>
    </location>
</feature>
<reference evidence="14 15" key="1">
    <citation type="submission" date="2020-02" db="EMBL/GenBank/DDBJ databases">
        <title>A chromosome-scale genome assembly of the black bullhead catfish (Ameiurus melas).</title>
        <authorList>
            <person name="Wen M."/>
            <person name="Zham M."/>
            <person name="Cabau C."/>
            <person name="Klopp C."/>
            <person name="Donnadieu C."/>
            <person name="Roques C."/>
            <person name="Bouchez O."/>
            <person name="Lampietro C."/>
            <person name="Jouanno E."/>
            <person name="Herpin A."/>
            <person name="Louis A."/>
            <person name="Berthelot C."/>
            <person name="Parey E."/>
            <person name="Roest-Crollius H."/>
            <person name="Braasch I."/>
            <person name="Postlethwait J."/>
            <person name="Robinson-Rechavi M."/>
            <person name="Echchiki A."/>
            <person name="Begum T."/>
            <person name="Montfort J."/>
            <person name="Schartl M."/>
            <person name="Bobe J."/>
            <person name="Guiguen Y."/>
        </authorList>
    </citation>
    <scope>NUCLEOTIDE SEQUENCE [LARGE SCALE GENOMIC DNA]</scope>
    <source>
        <strain evidence="14">M_S1</strain>
        <tissue evidence="14">Blood</tissue>
    </source>
</reference>
<sequence>MVSQVVARLLLGSRSIVGRRFFFIVGTLYLYRCVTMYITTLPVPGMHFKCAPKLFGAWEAQFRRIMKMISGGGLSITGSHSLCGDYLYSGHTVMLTLTYLFIKEYSTRRFWLYHWACLGLSVSGIFCILLAHDHYTVDVVVAYFITTRLFWWYHTLANQQCLKQDSQINAFSRVWWFRLFGYFERNVQGIVPRHYQVPWLQLPCRLSPGGWVKYSRVDSL</sequence>
<name>A0A7J6ASK2_AMEME</name>
<gene>
    <name evidence="14" type="ORF">AMELA_G00129330</name>
</gene>
<dbReference type="EMBL" id="JAAGNN010000010">
    <property type="protein sequence ID" value="KAF4084498.1"/>
    <property type="molecule type" value="Genomic_DNA"/>
</dbReference>
<dbReference type="GO" id="GO:0046513">
    <property type="term" value="P:ceramide biosynthetic process"/>
    <property type="evidence" value="ECO:0007669"/>
    <property type="project" value="TreeGrafter"/>
</dbReference>
<dbReference type="GO" id="GO:0047493">
    <property type="term" value="F:ceramide cholinephosphotransferase activity"/>
    <property type="evidence" value="ECO:0007669"/>
    <property type="project" value="TreeGrafter"/>
</dbReference>
<evidence type="ECO:0000256" key="2">
    <source>
        <dbReference type="ARBA" id="ARBA00004308"/>
    </source>
</evidence>
<evidence type="ECO:0000256" key="1">
    <source>
        <dbReference type="ARBA" id="ARBA00004141"/>
    </source>
</evidence>
<evidence type="ECO:0000256" key="10">
    <source>
        <dbReference type="ARBA" id="ARBA00023136"/>
    </source>
</evidence>
<evidence type="ECO:0000256" key="6">
    <source>
        <dbReference type="ARBA" id="ARBA00022777"/>
    </source>
</evidence>
<feature type="transmembrane region" description="Helical" evidence="12">
    <location>
        <begin position="137"/>
        <end position="154"/>
    </location>
</feature>
<evidence type="ECO:0000256" key="11">
    <source>
        <dbReference type="ARBA" id="ARBA00049904"/>
    </source>
</evidence>
<evidence type="ECO:0000256" key="4">
    <source>
        <dbReference type="ARBA" id="ARBA00022679"/>
    </source>
</evidence>